<keyword evidence="7" id="KW-0732">Signal</keyword>
<comment type="caution">
    <text evidence="9">The sequence shown here is derived from an EMBL/GenBank/DDBJ whole genome shotgun (WGS) entry which is preliminary data.</text>
</comment>
<keyword evidence="10" id="KW-1185">Reference proteome</keyword>
<comment type="cofactor">
    <cofactor evidence="1">
        <name>Zn(2+)</name>
        <dbReference type="ChEBI" id="CHEBI:29105"/>
    </cofactor>
</comment>
<evidence type="ECO:0000259" key="8">
    <source>
        <dbReference type="SMART" id="SM00631"/>
    </source>
</evidence>
<dbReference type="GO" id="GO:0004181">
    <property type="term" value="F:metallocarboxypeptidase activity"/>
    <property type="evidence" value="ECO:0007669"/>
    <property type="project" value="InterPro"/>
</dbReference>
<protein>
    <submittedName>
        <fullName evidence="9">Zinc carboxypeptidase domain-containing protein</fullName>
    </submittedName>
</protein>
<feature type="chain" id="PRO_5040287801" evidence="7">
    <location>
        <begin position="22"/>
        <end position="422"/>
    </location>
</feature>
<dbReference type="GO" id="GO:0006508">
    <property type="term" value="P:proteolysis"/>
    <property type="evidence" value="ECO:0007669"/>
    <property type="project" value="UniProtKB-KW"/>
</dbReference>
<evidence type="ECO:0000256" key="6">
    <source>
        <dbReference type="ARBA" id="ARBA00023049"/>
    </source>
</evidence>
<feature type="signal peptide" evidence="7">
    <location>
        <begin position="1"/>
        <end position="21"/>
    </location>
</feature>
<dbReference type="AlphaFoldDB" id="A0A9P8SL27"/>
<evidence type="ECO:0000313" key="10">
    <source>
        <dbReference type="Proteomes" id="UP000824596"/>
    </source>
</evidence>
<dbReference type="SMART" id="SM00631">
    <property type="entry name" value="Zn_pept"/>
    <property type="match status" value="1"/>
</dbReference>
<dbReference type="InterPro" id="IPR000834">
    <property type="entry name" value="Peptidase_M14"/>
</dbReference>
<keyword evidence="5" id="KW-0862">Zinc</keyword>
<keyword evidence="6" id="KW-0482">Metalloprotease</keyword>
<proteinExistence type="inferred from homology"/>
<reference evidence="9" key="1">
    <citation type="submission" date="2021-09" db="EMBL/GenBank/DDBJ databases">
        <title>A high-quality genome of the endoparasitic fungus Hirsutella rhossiliensis with a comparison of Hirsutella genomes reveals transposable elements contributing to genome size variation.</title>
        <authorList>
            <person name="Lin R."/>
            <person name="Jiao Y."/>
            <person name="Sun X."/>
            <person name="Ling J."/>
            <person name="Xie B."/>
            <person name="Cheng X."/>
        </authorList>
    </citation>
    <scope>NUCLEOTIDE SEQUENCE</scope>
    <source>
        <strain evidence="9">HR02</strain>
    </source>
</reference>
<dbReference type="GeneID" id="68352535"/>
<name>A0A9P8SL27_9HYPO</name>
<evidence type="ECO:0000256" key="5">
    <source>
        <dbReference type="ARBA" id="ARBA00022833"/>
    </source>
</evidence>
<dbReference type="OrthoDB" id="3626597at2759"/>
<evidence type="ECO:0000313" key="9">
    <source>
        <dbReference type="EMBL" id="KAH0965390.1"/>
    </source>
</evidence>
<dbReference type="GO" id="GO:0008270">
    <property type="term" value="F:zinc ion binding"/>
    <property type="evidence" value="ECO:0007669"/>
    <property type="project" value="InterPro"/>
</dbReference>
<keyword evidence="3" id="KW-0645">Protease</keyword>
<gene>
    <name evidence="9" type="ORF">HRG_03406</name>
</gene>
<dbReference type="PANTHER" id="PTHR11705">
    <property type="entry name" value="PROTEASE FAMILY M14 CARBOXYPEPTIDASE A,B"/>
    <property type="match status" value="1"/>
</dbReference>
<dbReference type="SUPFAM" id="SSF53187">
    <property type="entry name" value="Zn-dependent exopeptidases"/>
    <property type="match status" value="1"/>
</dbReference>
<evidence type="ECO:0000256" key="7">
    <source>
        <dbReference type="SAM" id="SignalP"/>
    </source>
</evidence>
<dbReference type="Gene3D" id="3.40.630.10">
    <property type="entry name" value="Zn peptidases"/>
    <property type="match status" value="1"/>
</dbReference>
<comment type="similarity">
    <text evidence="2">Belongs to the peptidase M14 family.</text>
</comment>
<feature type="domain" description="Peptidase M14" evidence="8">
    <location>
        <begin position="58"/>
        <end position="369"/>
    </location>
</feature>
<evidence type="ECO:0000256" key="2">
    <source>
        <dbReference type="ARBA" id="ARBA00005988"/>
    </source>
</evidence>
<sequence length="422" mass="46004">MRFQLAIPLGLTLHYAVQAHAEPSQTIRSLPIGRGNRFKNGTAALTGLGLGERDLGSLLNIDEIQTGLEQLADEFPQVQMVEAPYKTFEGRKVYGAAIGEPRVVIASGISAAERGGPDFVLYFLSDLLYANKTGVGLVYGNQTYTKEQVTTALSAGVAALPLSNPDGAVHDSSTGDCWTKNRNTTTIEGDKQRGGVHLDQNFPFEWKGEDPALRHHVSRGERFLFFPGYAPQSEAETQNMMWFINKFDDVSWYLSLRPAGFMAVQWGWGHADVQTSDAAQNFRNSTYKGCFGAELSEASTAPPYKEYTEPDARASQEAAATRIARPFRGTVVQHWGRGPPSTGASTDWASSGYYGHECGANRINSLTLDPMSAAMVFGRGNCFLSYPSSRSYHEGMRGAGAGLMELLLHAAGPDGEPRRWQC</sequence>
<keyword evidence="4" id="KW-0378">Hydrolase</keyword>
<dbReference type="PANTHER" id="PTHR11705:SF143">
    <property type="entry name" value="SLL0236 PROTEIN"/>
    <property type="match status" value="1"/>
</dbReference>
<keyword evidence="9" id="KW-0121">Carboxypeptidase</keyword>
<dbReference type="EMBL" id="JAIZPD010000003">
    <property type="protein sequence ID" value="KAH0965390.1"/>
    <property type="molecule type" value="Genomic_DNA"/>
</dbReference>
<evidence type="ECO:0000256" key="1">
    <source>
        <dbReference type="ARBA" id="ARBA00001947"/>
    </source>
</evidence>
<evidence type="ECO:0000256" key="3">
    <source>
        <dbReference type="ARBA" id="ARBA00022670"/>
    </source>
</evidence>
<dbReference type="RefSeq" id="XP_044722903.1">
    <property type="nucleotide sequence ID" value="XM_044861877.1"/>
</dbReference>
<dbReference type="Pfam" id="PF00246">
    <property type="entry name" value="Peptidase_M14"/>
    <property type="match status" value="1"/>
</dbReference>
<organism evidence="9 10">
    <name type="scientific">Hirsutella rhossiliensis</name>
    <dbReference type="NCBI Taxonomy" id="111463"/>
    <lineage>
        <taxon>Eukaryota</taxon>
        <taxon>Fungi</taxon>
        <taxon>Dikarya</taxon>
        <taxon>Ascomycota</taxon>
        <taxon>Pezizomycotina</taxon>
        <taxon>Sordariomycetes</taxon>
        <taxon>Hypocreomycetidae</taxon>
        <taxon>Hypocreales</taxon>
        <taxon>Ophiocordycipitaceae</taxon>
        <taxon>Hirsutella</taxon>
    </lineage>
</organism>
<evidence type="ECO:0000256" key="4">
    <source>
        <dbReference type="ARBA" id="ARBA00022801"/>
    </source>
</evidence>
<accession>A0A9P8SL27</accession>
<dbReference type="Proteomes" id="UP000824596">
    <property type="component" value="Unassembled WGS sequence"/>
</dbReference>